<dbReference type="SMART" id="SM00474">
    <property type="entry name" value="35EXOc"/>
    <property type="match status" value="1"/>
</dbReference>
<keyword evidence="5" id="KW-0067">ATP-binding</keyword>
<dbReference type="Pfam" id="PF01612">
    <property type="entry name" value="DNA_pol_A_exo1"/>
    <property type="match status" value="1"/>
</dbReference>
<dbReference type="GO" id="GO:0005737">
    <property type="term" value="C:cytoplasm"/>
    <property type="evidence" value="ECO:0007669"/>
    <property type="project" value="TreeGrafter"/>
</dbReference>
<dbReference type="InterPro" id="IPR012337">
    <property type="entry name" value="RNaseH-like_sf"/>
</dbReference>
<dbReference type="InterPro" id="IPR051132">
    <property type="entry name" value="3-5_Exonuclease_domain"/>
</dbReference>
<evidence type="ECO:0000313" key="5">
    <source>
        <dbReference type="EMBL" id="OBZ66335.1"/>
    </source>
</evidence>
<dbReference type="PANTHER" id="PTHR13620:SF104">
    <property type="entry name" value="EXONUCLEASE 3'-5' DOMAIN-CONTAINING PROTEIN 2"/>
    <property type="match status" value="1"/>
</dbReference>
<feature type="compositionally biased region" description="Low complexity" evidence="3">
    <location>
        <begin position="59"/>
        <end position="93"/>
    </location>
</feature>
<dbReference type="GO" id="GO:0008408">
    <property type="term" value="F:3'-5' exonuclease activity"/>
    <property type="evidence" value="ECO:0007669"/>
    <property type="project" value="InterPro"/>
</dbReference>
<dbReference type="InterPro" id="IPR036397">
    <property type="entry name" value="RNaseH_sf"/>
</dbReference>
<dbReference type="CDD" id="cd06141">
    <property type="entry name" value="WRN_exo"/>
    <property type="match status" value="1"/>
</dbReference>
<dbReference type="GO" id="GO:0005634">
    <property type="term" value="C:nucleus"/>
    <property type="evidence" value="ECO:0007669"/>
    <property type="project" value="TreeGrafter"/>
</dbReference>
<feature type="region of interest" description="Disordered" evidence="3">
    <location>
        <begin position="131"/>
        <end position="158"/>
    </location>
</feature>
<feature type="region of interest" description="Disordered" evidence="3">
    <location>
        <begin position="59"/>
        <end position="96"/>
    </location>
</feature>
<evidence type="ECO:0000313" key="6">
    <source>
        <dbReference type="Proteomes" id="UP000092993"/>
    </source>
</evidence>
<dbReference type="GO" id="GO:0003676">
    <property type="term" value="F:nucleic acid binding"/>
    <property type="evidence" value="ECO:0007669"/>
    <property type="project" value="InterPro"/>
</dbReference>
<name>A0A1C7LNK3_GRIFR</name>
<evidence type="ECO:0000256" key="2">
    <source>
        <dbReference type="ARBA" id="ARBA00022801"/>
    </source>
</evidence>
<feature type="domain" description="3'-5' exonuclease" evidence="4">
    <location>
        <begin position="176"/>
        <end position="356"/>
    </location>
</feature>
<evidence type="ECO:0000256" key="3">
    <source>
        <dbReference type="SAM" id="MobiDB-lite"/>
    </source>
</evidence>
<dbReference type="Gene3D" id="3.30.420.10">
    <property type="entry name" value="Ribonuclease H-like superfamily/Ribonuclease H"/>
    <property type="match status" value="1"/>
</dbReference>
<organism evidence="5 6">
    <name type="scientific">Grifola frondosa</name>
    <name type="common">Maitake</name>
    <name type="synonym">Polyporus frondosus</name>
    <dbReference type="NCBI Taxonomy" id="5627"/>
    <lineage>
        <taxon>Eukaryota</taxon>
        <taxon>Fungi</taxon>
        <taxon>Dikarya</taxon>
        <taxon>Basidiomycota</taxon>
        <taxon>Agaricomycotina</taxon>
        <taxon>Agaricomycetes</taxon>
        <taxon>Polyporales</taxon>
        <taxon>Grifolaceae</taxon>
        <taxon>Grifola</taxon>
    </lineage>
</organism>
<dbReference type="InterPro" id="IPR002562">
    <property type="entry name" value="3'-5'_exonuclease_dom"/>
</dbReference>
<keyword evidence="5" id="KW-0547">Nucleotide-binding</keyword>
<proteinExistence type="predicted"/>
<protein>
    <submittedName>
        <fullName evidence="5">Werner syndrome ATP-dependent helicase</fullName>
    </submittedName>
</protein>
<accession>A0A1C7LNK3</accession>
<keyword evidence="6" id="KW-1185">Reference proteome</keyword>
<evidence type="ECO:0000256" key="1">
    <source>
        <dbReference type="ARBA" id="ARBA00022722"/>
    </source>
</evidence>
<dbReference type="PANTHER" id="PTHR13620">
    <property type="entry name" value="3-5 EXONUCLEASE"/>
    <property type="match status" value="1"/>
</dbReference>
<keyword evidence="5" id="KW-0347">Helicase</keyword>
<dbReference type="OMA" id="HLRAYNL"/>
<feature type="compositionally biased region" description="Polar residues" evidence="3">
    <location>
        <begin position="137"/>
        <end position="158"/>
    </location>
</feature>
<gene>
    <name evidence="5" type="primary">Wrn</name>
    <name evidence="5" type="ORF">A0H81_13629</name>
</gene>
<evidence type="ECO:0000259" key="4">
    <source>
        <dbReference type="SMART" id="SM00474"/>
    </source>
</evidence>
<comment type="caution">
    <text evidence="5">The sequence shown here is derived from an EMBL/GenBank/DDBJ whole genome shotgun (WGS) entry which is preliminary data.</text>
</comment>
<sequence length="517" mass="57121">MIVSKESGTESTYSALLGAAKNRQSTTRIISGRCLHEEFYLIVAMAFQAFRESKLHSSICRLSPPSSPSRSRSVSQNSTAHTVLSTSNSVNTTRLPPLFSKARKSESAGEPSGINGKASIGVLLKPTESADPAVSDLSANSDENGVENQTSATKAPTASMQLPLYSHTDYSPSPVVVYTRHEEEADELVQAMKGPLGFDLEWCVFFRKNMPARERRTALVQLCDQRMILLVQVSAMKKFPQKVKEVIESPNIVKMGANIRNDGQKLFRDYGITAANMVELGAFAHQADPEFSKVYKRSIVSLIKVVEMYTQKTLDKGEVRMSNWEGVPLTRNQITYAANDAHCALMVYNRLATLATENRRVLRPESYTSNLAMEYASQKAAVPRPASFDASSVVSTSANATKSPATTVSAISAQTATWTAALLHSWPSSSRPPPRQHLRAYNLWHYHKMPLDDIRAELRSKENPLAASTVISYVVLALQAHPSLPFSMERLKAFVQLEAGSWGRHKQWILSVDRGKR</sequence>
<dbReference type="EMBL" id="LUGG01000031">
    <property type="protein sequence ID" value="OBZ66335.1"/>
    <property type="molecule type" value="Genomic_DNA"/>
</dbReference>
<dbReference type="Proteomes" id="UP000092993">
    <property type="component" value="Unassembled WGS sequence"/>
</dbReference>
<dbReference type="SUPFAM" id="SSF53098">
    <property type="entry name" value="Ribonuclease H-like"/>
    <property type="match status" value="1"/>
</dbReference>
<reference evidence="5 6" key="1">
    <citation type="submission" date="2016-03" db="EMBL/GenBank/DDBJ databases">
        <title>Whole genome sequencing of Grifola frondosa 9006-11.</title>
        <authorList>
            <person name="Min B."/>
            <person name="Park H."/>
            <person name="Kim J.-G."/>
            <person name="Cho H."/>
            <person name="Oh Y.-L."/>
            <person name="Kong W.-S."/>
            <person name="Choi I.-G."/>
        </authorList>
    </citation>
    <scope>NUCLEOTIDE SEQUENCE [LARGE SCALE GENOMIC DNA]</scope>
    <source>
        <strain evidence="5 6">9006-11</strain>
    </source>
</reference>
<dbReference type="GO" id="GO:0006139">
    <property type="term" value="P:nucleobase-containing compound metabolic process"/>
    <property type="evidence" value="ECO:0007669"/>
    <property type="project" value="InterPro"/>
</dbReference>
<keyword evidence="1" id="KW-0540">Nuclease</keyword>
<dbReference type="STRING" id="5627.A0A1C7LNK3"/>
<dbReference type="OrthoDB" id="1920326at2759"/>
<dbReference type="AlphaFoldDB" id="A0A1C7LNK3"/>
<keyword evidence="2" id="KW-0378">Hydrolase</keyword>
<dbReference type="GO" id="GO:0004386">
    <property type="term" value="F:helicase activity"/>
    <property type="evidence" value="ECO:0007669"/>
    <property type="project" value="UniProtKB-KW"/>
</dbReference>